<dbReference type="PANTHER" id="PTHR22603:SF93">
    <property type="entry name" value="RE24176P"/>
    <property type="match status" value="1"/>
</dbReference>
<feature type="domain" description="Choline kinase N-terminal" evidence="3">
    <location>
        <begin position="243"/>
        <end position="315"/>
    </location>
</feature>
<name>A0AA38XNT4_9EURO</name>
<evidence type="ECO:0000256" key="2">
    <source>
        <dbReference type="SAM" id="MobiDB-lite"/>
    </source>
</evidence>
<evidence type="ECO:0000256" key="1">
    <source>
        <dbReference type="ARBA" id="ARBA00038211"/>
    </source>
</evidence>
<dbReference type="SUPFAM" id="SSF56112">
    <property type="entry name" value="Protein kinase-like (PK-like)"/>
    <property type="match status" value="1"/>
</dbReference>
<dbReference type="InterPro" id="IPR007521">
    <property type="entry name" value="Choline_kin_N"/>
</dbReference>
<feature type="compositionally biased region" description="Polar residues" evidence="2">
    <location>
        <begin position="1"/>
        <end position="12"/>
    </location>
</feature>
<dbReference type="GO" id="GO:0004305">
    <property type="term" value="F:ethanolamine kinase activity"/>
    <property type="evidence" value="ECO:0007669"/>
    <property type="project" value="TreeGrafter"/>
</dbReference>
<feature type="compositionally biased region" description="Polar residues" evidence="2">
    <location>
        <begin position="827"/>
        <end position="837"/>
    </location>
</feature>
<evidence type="ECO:0000259" key="3">
    <source>
        <dbReference type="Pfam" id="PF04428"/>
    </source>
</evidence>
<dbReference type="InterPro" id="IPR011009">
    <property type="entry name" value="Kinase-like_dom_sf"/>
</dbReference>
<keyword evidence="5" id="KW-1185">Reference proteome</keyword>
<evidence type="ECO:0000313" key="5">
    <source>
        <dbReference type="Proteomes" id="UP001172673"/>
    </source>
</evidence>
<dbReference type="Gene3D" id="3.90.1200.10">
    <property type="match status" value="1"/>
</dbReference>
<dbReference type="Pfam" id="PF01633">
    <property type="entry name" value="Choline_kinase"/>
    <property type="match status" value="1"/>
</dbReference>
<feature type="region of interest" description="Disordered" evidence="2">
    <location>
        <begin position="795"/>
        <end position="881"/>
    </location>
</feature>
<feature type="compositionally biased region" description="Basic and acidic residues" evidence="2">
    <location>
        <begin position="796"/>
        <end position="819"/>
    </location>
</feature>
<sequence length="926" mass="103817">MASSYPNPSLKSVDSPRPASQKGVTIFDEPEHIPDQNIKAATDEKNQDIGSTPTLAGPHSPKIHRASISGKKLTGRPACNQTNSYTHPPSPGTNLTKTMSYFNLDSNDAPEPSPLAAGTSITPGVTPAESKTPDLRSVLSQVADWLQEEKSKRHKRRHHHLHHHHDQHLQTPEIQPGEAKTYDSNKSDAEPDLSLERLESILQGFAGSSSKLLRKASAPALRKSSIAQKFKQSRAVPAASSDTEFFGDDILVPNVEAKLDNTKTMAFTDLAADDDASEKAKRKDYEHWVTFKKDVLRLTHTLKIKGWRRIPLEQAAEIDIARLSGALTNAVYVARPPKNAPEPDKSHNAEAAPTTTVAASKPRPKPLLLRIYGPQVEHLIDRDAELDILRRLCRKRIGPRMLGTFENGRFEEYLHATTLTAADLRIPETSKQIAKRMRELHDGIELIESELVAGPATFVNWDKWVDRCEKVITWLDAQYHEAEEEFKAGTDRRMSVVNPRYIRRGLICGVEWPVFRRTYDAYRKRLVADSGGVDGIRKQLVFSHNDTQYGNLMRLQPSGTSPLLQPSNQHKQLVVIDFEYAAQNLAGLEFANHFTEWCYNYHNTPDKSFVCDARRYPTEEEQYRFVRSYVMHRPQFNPAASATPKMEAREKTNISDFMLDARTPGGGSGSSSGYIGGGGAVFDYDKEEKEREKAQEAEIQRLMQQARVWRLANSAMWVAWGIVQAKVPELDALEEQEKESKRVGHAMNEGRKNITERVSAGEKRLMEKVRKMVGDHGYKSGPRPLPMSVPLTAEEQELRRESHWDRPEGREQEEAHNEGDDVVEPPAQSTDAETPTPSADAAQTKPAADLEHATTLNGSGSPSRRESSTHSTAADADAEEEGEEFDYLAYAQERAMLFWGDCIQMGLVKEEDLPKDLRERVKVVPY</sequence>
<dbReference type="AlphaFoldDB" id="A0AA38XNT4"/>
<dbReference type="Proteomes" id="UP001172673">
    <property type="component" value="Unassembled WGS sequence"/>
</dbReference>
<dbReference type="CDD" id="cd05157">
    <property type="entry name" value="ETNK_euk"/>
    <property type="match status" value="1"/>
</dbReference>
<reference evidence="4" key="1">
    <citation type="submission" date="2022-10" db="EMBL/GenBank/DDBJ databases">
        <title>Culturing micro-colonial fungi from biological soil crusts in the Mojave desert and describing Neophaeococcomyces mojavensis, and introducing the new genera and species Taxawa tesnikishii.</title>
        <authorList>
            <person name="Kurbessoian T."/>
            <person name="Stajich J.E."/>
        </authorList>
    </citation>
    <scope>NUCLEOTIDE SEQUENCE</scope>
    <source>
        <strain evidence="4">TK_41</strain>
    </source>
</reference>
<feature type="region of interest" description="Disordered" evidence="2">
    <location>
        <begin position="148"/>
        <end position="191"/>
    </location>
</feature>
<feature type="region of interest" description="Disordered" evidence="2">
    <location>
        <begin position="336"/>
        <end position="360"/>
    </location>
</feature>
<feature type="compositionally biased region" description="Polar residues" evidence="2">
    <location>
        <begin position="79"/>
        <end position="106"/>
    </location>
</feature>
<organism evidence="4 5">
    <name type="scientific">Cladophialophora chaetospira</name>
    <dbReference type="NCBI Taxonomy" id="386627"/>
    <lineage>
        <taxon>Eukaryota</taxon>
        <taxon>Fungi</taxon>
        <taxon>Dikarya</taxon>
        <taxon>Ascomycota</taxon>
        <taxon>Pezizomycotina</taxon>
        <taxon>Eurotiomycetes</taxon>
        <taxon>Chaetothyriomycetidae</taxon>
        <taxon>Chaetothyriales</taxon>
        <taxon>Herpotrichiellaceae</taxon>
        <taxon>Cladophialophora</taxon>
    </lineage>
</organism>
<dbReference type="PANTHER" id="PTHR22603">
    <property type="entry name" value="CHOLINE/ETHANOALAMINE KINASE"/>
    <property type="match status" value="1"/>
</dbReference>
<dbReference type="GO" id="GO:0005737">
    <property type="term" value="C:cytoplasm"/>
    <property type="evidence" value="ECO:0007669"/>
    <property type="project" value="TreeGrafter"/>
</dbReference>
<proteinExistence type="inferred from homology"/>
<accession>A0AA38XNT4</accession>
<comment type="caution">
    <text evidence="4">The sequence shown here is derived from an EMBL/GenBank/DDBJ whole genome shotgun (WGS) entry which is preliminary data.</text>
</comment>
<feature type="compositionally biased region" description="Basic and acidic residues" evidence="2">
    <location>
        <begin position="180"/>
        <end position="191"/>
    </location>
</feature>
<comment type="similarity">
    <text evidence="1">Belongs to the choline/ethanolamine kinase family.</text>
</comment>
<evidence type="ECO:0000313" key="4">
    <source>
        <dbReference type="EMBL" id="KAJ9616741.1"/>
    </source>
</evidence>
<gene>
    <name evidence="4" type="ORF">H2200_000460</name>
</gene>
<feature type="compositionally biased region" description="Basic residues" evidence="2">
    <location>
        <begin position="152"/>
        <end position="166"/>
    </location>
</feature>
<dbReference type="Pfam" id="PF04428">
    <property type="entry name" value="Choline_kin_N"/>
    <property type="match status" value="1"/>
</dbReference>
<dbReference type="GO" id="GO:0004103">
    <property type="term" value="F:choline kinase activity"/>
    <property type="evidence" value="ECO:0007669"/>
    <property type="project" value="TreeGrafter"/>
</dbReference>
<dbReference type="GO" id="GO:0006646">
    <property type="term" value="P:phosphatidylethanolamine biosynthetic process"/>
    <property type="evidence" value="ECO:0007669"/>
    <property type="project" value="TreeGrafter"/>
</dbReference>
<feature type="region of interest" description="Disordered" evidence="2">
    <location>
        <begin position="1"/>
        <end position="135"/>
    </location>
</feature>
<protein>
    <recommendedName>
        <fullName evidence="3">Choline kinase N-terminal domain-containing protein</fullName>
    </recommendedName>
</protein>
<dbReference type="EMBL" id="JAPDRK010000001">
    <property type="protein sequence ID" value="KAJ9616741.1"/>
    <property type="molecule type" value="Genomic_DNA"/>
</dbReference>